<dbReference type="SUPFAM" id="SSF47781">
    <property type="entry name" value="RuvA domain 2-like"/>
    <property type="match status" value="1"/>
</dbReference>
<dbReference type="STRING" id="314276.OS145_00255"/>
<accession>A0A348WM64</accession>
<sequence length="110" mass="11913">MLRKFLIPTAVVVLSGLSMGKAAVAAPTPISSPLMPYVQAAESQYEKLNINTATAEQIAVAMIGVGKSKAENIVKFREQLGGFKNIDQLLEVKGIGQRTLDKNRDRLTIE</sequence>
<dbReference type="PANTHER" id="PTHR21180">
    <property type="entry name" value="ENDONUCLEASE/EXONUCLEASE/PHOSPHATASE FAMILY DOMAIN-CONTAINING PROTEIN 1"/>
    <property type="match status" value="1"/>
</dbReference>
<evidence type="ECO:0000313" key="2">
    <source>
        <dbReference type="EMBL" id="HAR55626.1"/>
    </source>
</evidence>
<dbReference type="NCBIfam" id="TIGR00426">
    <property type="entry name" value="competence protein ComEA helix-hairpin-helix repeat region"/>
    <property type="match status" value="1"/>
</dbReference>
<dbReference type="InterPro" id="IPR010994">
    <property type="entry name" value="RuvA_2-like"/>
</dbReference>
<dbReference type="PANTHER" id="PTHR21180:SF32">
    <property type="entry name" value="ENDONUCLEASE_EXONUCLEASE_PHOSPHATASE FAMILY DOMAIN-CONTAINING PROTEIN 1"/>
    <property type="match status" value="1"/>
</dbReference>
<feature type="non-terminal residue" evidence="2">
    <location>
        <position position="110"/>
    </location>
</feature>
<dbReference type="InterPro" id="IPR051675">
    <property type="entry name" value="Endo/Exo/Phosphatase_dom_1"/>
</dbReference>
<keyword evidence="1" id="KW-0732">Signal</keyword>
<comment type="caution">
    <text evidence="2">The sequence shown here is derived from an EMBL/GenBank/DDBJ whole genome shotgun (WGS) entry which is preliminary data.</text>
</comment>
<dbReference type="Proteomes" id="UP000262878">
    <property type="component" value="Unassembled WGS sequence"/>
</dbReference>
<dbReference type="AlphaFoldDB" id="A0A348WM64"/>
<protein>
    <submittedName>
        <fullName evidence="2">Competence protein ComEA</fullName>
    </submittedName>
</protein>
<organism evidence="2 3">
    <name type="scientific">Idiomarina baltica</name>
    <dbReference type="NCBI Taxonomy" id="190892"/>
    <lineage>
        <taxon>Bacteria</taxon>
        <taxon>Pseudomonadati</taxon>
        <taxon>Pseudomonadota</taxon>
        <taxon>Gammaproteobacteria</taxon>
        <taxon>Alteromonadales</taxon>
        <taxon>Idiomarinaceae</taxon>
        <taxon>Idiomarina</taxon>
    </lineage>
</organism>
<dbReference type="EMBL" id="DMUP01000050">
    <property type="protein sequence ID" value="HAR55626.1"/>
    <property type="molecule type" value="Genomic_DNA"/>
</dbReference>
<dbReference type="RefSeq" id="WP_272978466.1">
    <property type="nucleotide sequence ID" value="NZ_DBGH01000118.1"/>
</dbReference>
<reference evidence="2 3" key="1">
    <citation type="journal article" date="2018" name="Nat. Biotechnol.">
        <title>A standardized bacterial taxonomy based on genome phylogeny substantially revises the tree of life.</title>
        <authorList>
            <person name="Parks D.H."/>
            <person name="Chuvochina M."/>
            <person name="Waite D.W."/>
            <person name="Rinke C."/>
            <person name="Skarshewski A."/>
            <person name="Chaumeil P.A."/>
            <person name="Hugenholtz P."/>
        </authorList>
    </citation>
    <scope>NUCLEOTIDE SEQUENCE [LARGE SCALE GENOMIC DNA]</scope>
    <source>
        <strain evidence="2">UBA9360</strain>
    </source>
</reference>
<name>A0A348WM64_9GAMM</name>
<proteinExistence type="predicted"/>
<gene>
    <name evidence="2" type="ORF">DCR58_02435</name>
</gene>
<evidence type="ECO:0000313" key="3">
    <source>
        <dbReference type="Proteomes" id="UP000262878"/>
    </source>
</evidence>
<dbReference type="GO" id="GO:0015628">
    <property type="term" value="P:protein secretion by the type II secretion system"/>
    <property type="evidence" value="ECO:0007669"/>
    <property type="project" value="TreeGrafter"/>
</dbReference>
<feature type="signal peptide" evidence="1">
    <location>
        <begin position="1"/>
        <end position="25"/>
    </location>
</feature>
<evidence type="ECO:0000256" key="1">
    <source>
        <dbReference type="SAM" id="SignalP"/>
    </source>
</evidence>
<dbReference type="GO" id="GO:0015627">
    <property type="term" value="C:type II protein secretion system complex"/>
    <property type="evidence" value="ECO:0007669"/>
    <property type="project" value="TreeGrafter"/>
</dbReference>
<dbReference type="InterPro" id="IPR004509">
    <property type="entry name" value="Competence_ComEA_HhH"/>
</dbReference>
<dbReference type="Gene3D" id="1.10.150.280">
    <property type="entry name" value="AF1531-like domain"/>
    <property type="match status" value="1"/>
</dbReference>
<dbReference type="Pfam" id="PF12836">
    <property type="entry name" value="HHH_3"/>
    <property type="match status" value="1"/>
</dbReference>
<feature type="chain" id="PRO_5016930961" evidence="1">
    <location>
        <begin position="26"/>
        <end position="110"/>
    </location>
</feature>